<evidence type="ECO:0000259" key="2">
    <source>
        <dbReference type="Pfam" id="PF13460"/>
    </source>
</evidence>
<dbReference type="InterPro" id="IPR051207">
    <property type="entry name" value="ComplexI_NDUFA9_subunit"/>
</dbReference>
<keyword evidence="1" id="KW-1133">Transmembrane helix</keyword>
<dbReference type="Gene3D" id="3.40.50.720">
    <property type="entry name" value="NAD(P)-binding Rossmann-like Domain"/>
    <property type="match status" value="1"/>
</dbReference>
<feature type="transmembrane region" description="Helical" evidence="1">
    <location>
        <begin position="317"/>
        <end position="341"/>
    </location>
</feature>
<gene>
    <name evidence="3" type="ORF">PHA8399_02652</name>
</gene>
<dbReference type="RefSeq" id="WP_058286593.1">
    <property type="nucleotide sequence ID" value="NZ_CYSR01000027.1"/>
</dbReference>
<feature type="transmembrane region" description="Helical" evidence="1">
    <location>
        <begin position="361"/>
        <end position="378"/>
    </location>
</feature>
<feature type="transmembrane region" description="Helical" evidence="1">
    <location>
        <begin position="385"/>
        <end position="408"/>
    </location>
</feature>
<dbReference type="AlphaFoldDB" id="A0A0P1HBH7"/>
<dbReference type="PANTHER" id="PTHR12126">
    <property type="entry name" value="NADH-UBIQUINONE OXIDOREDUCTASE 39 KDA SUBUNIT-RELATED"/>
    <property type="match status" value="1"/>
</dbReference>
<organism evidence="3 4">
    <name type="scientific">Leisingera aquaemixtae</name>
    <dbReference type="NCBI Taxonomy" id="1396826"/>
    <lineage>
        <taxon>Bacteria</taxon>
        <taxon>Pseudomonadati</taxon>
        <taxon>Pseudomonadota</taxon>
        <taxon>Alphaproteobacteria</taxon>
        <taxon>Rhodobacterales</taxon>
        <taxon>Roseobacteraceae</taxon>
        <taxon>Leisingera</taxon>
    </lineage>
</organism>
<keyword evidence="1" id="KW-0812">Transmembrane</keyword>
<dbReference type="Proteomes" id="UP000051326">
    <property type="component" value="Unassembled WGS sequence"/>
</dbReference>
<accession>A0A0P1HBH7</accession>
<dbReference type="Pfam" id="PF13460">
    <property type="entry name" value="NAD_binding_10"/>
    <property type="match status" value="1"/>
</dbReference>
<evidence type="ECO:0000313" key="3">
    <source>
        <dbReference type="EMBL" id="CUI00520.1"/>
    </source>
</evidence>
<feature type="domain" description="NAD(P)-binding" evidence="2">
    <location>
        <begin position="12"/>
        <end position="158"/>
    </location>
</feature>
<dbReference type="GO" id="GO:0044877">
    <property type="term" value="F:protein-containing complex binding"/>
    <property type="evidence" value="ECO:0007669"/>
    <property type="project" value="TreeGrafter"/>
</dbReference>
<dbReference type="InterPro" id="IPR016040">
    <property type="entry name" value="NAD(P)-bd_dom"/>
</dbReference>
<dbReference type="Pfam" id="PF13781">
    <property type="entry name" value="DoxX_3"/>
    <property type="match status" value="1"/>
</dbReference>
<proteinExistence type="predicted"/>
<evidence type="ECO:0000313" key="4">
    <source>
        <dbReference type="Proteomes" id="UP000051326"/>
    </source>
</evidence>
<evidence type="ECO:0000256" key="1">
    <source>
        <dbReference type="SAM" id="Phobius"/>
    </source>
</evidence>
<keyword evidence="1" id="KW-0472">Membrane</keyword>
<dbReference type="InterPro" id="IPR025695">
    <property type="entry name" value="DoxX-like"/>
</dbReference>
<protein>
    <submittedName>
        <fullName evidence="3">Hopanoid-associated sugar epimerase</fullName>
    </submittedName>
</protein>
<sequence>MAGNTMRLLVLGAYGFIGAEVVRAVRAAGFDVAGLGRSAAQAARVLPGVPFVKGDLLQLLRAEDWAPLLQGVDGVVNCAGVLQDMAPGELEAVHHTAIAALGAACAARGIPVVQVSAAGARPEAGTEFMRSKGRGDAALRASGAAVWILKPGLVIGQDAYGGTRLLRMLAAVPLVQPVALAEAPVQCIGMADLAAAVVAALKGGLPQGTYDLVEDQPHTLEEVLAVTRAWLGFPPARMTVRFPSWLLPPVAGCADALGRLGWRSPLRTTAIAEIQSGVRGDPAAYRAATGQGVAPLNKLCHALPSGRAQRLDARMALVMPIAAAVLSVFWLASGLIGLWQLEAAANVLTDAGWSGLLAKTSVVFWSLADIALGLAILWRPWAARACLGMAAVSLFYLAAATAVTPQMWADPLGPLVKVVPGVLLALITHQLLQER</sequence>
<dbReference type="PANTHER" id="PTHR12126:SF11">
    <property type="entry name" value="NADH DEHYDROGENASE [UBIQUINONE] 1 ALPHA SUBCOMPLEX SUBUNIT 9, MITOCHONDRIAL"/>
    <property type="match status" value="1"/>
</dbReference>
<dbReference type="SUPFAM" id="SSF51735">
    <property type="entry name" value="NAD(P)-binding Rossmann-fold domains"/>
    <property type="match status" value="1"/>
</dbReference>
<name>A0A0P1HBH7_9RHOB</name>
<dbReference type="EMBL" id="CYSR01000027">
    <property type="protein sequence ID" value="CUI00520.1"/>
    <property type="molecule type" value="Genomic_DNA"/>
</dbReference>
<reference evidence="3 4" key="1">
    <citation type="submission" date="2015-09" db="EMBL/GenBank/DDBJ databases">
        <authorList>
            <consortium name="Swine Surveillance"/>
        </authorList>
    </citation>
    <scope>NUCLEOTIDE SEQUENCE [LARGE SCALE GENOMIC DNA]</scope>
    <source>
        <strain evidence="3 4">CECT 8399</strain>
    </source>
</reference>
<dbReference type="STRING" id="1396826.PHA8399_02652"/>
<dbReference type="InterPro" id="IPR036291">
    <property type="entry name" value="NAD(P)-bd_dom_sf"/>
</dbReference>